<dbReference type="FunCoup" id="E9H2M6">
    <property type="interactions" value="1741"/>
</dbReference>
<dbReference type="InterPro" id="IPR011009">
    <property type="entry name" value="Kinase-like_dom_sf"/>
</dbReference>
<dbReference type="Pfam" id="PF01633">
    <property type="entry name" value="Choline_kinase"/>
    <property type="match status" value="1"/>
</dbReference>
<dbReference type="PANTHER" id="PTHR22603">
    <property type="entry name" value="CHOLINE/ETHANOALAMINE KINASE"/>
    <property type="match status" value="1"/>
</dbReference>
<dbReference type="GO" id="GO:0004305">
    <property type="term" value="F:ethanolamine kinase activity"/>
    <property type="evidence" value="ECO:0000318"/>
    <property type="project" value="GO_Central"/>
</dbReference>
<dbReference type="OrthoDB" id="10267235at2759"/>
<gene>
    <name evidence="6" type="ORF">DAPPUDRAFT_215332</name>
</gene>
<dbReference type="OMA" id="FALIPKY"/>
<dbReference type="Gene3D" id="3.90.1200.10">
    <property type="match status" value="1"/>
</dbReference>
<evidence type="ECO:0000313" key="6">
    <source>
        <dbReference type="EMBL" id="EFX73999.1"/>
    </source>
</evidence>
<name>E9H2M6_DAPPU</name>
<organism evidence="6 7">
    <name type="scientific">Daphnia pulex</name>
    <name type="common">Water flea</name>
    <dbReference type="NCBI Taxonomy" id="6669"/>
    <lineage>
        <taxon>Eukaryota</taxon>
        <taxon>Metazoa</taxon>
        <taxon>Ecdysozoa</taxon>
        <taxon>Arthropoda</taxon>
        <taxon>Crustacea</taxon>
        <taxon>Branchiopoda</taxon>
        <taxon>Diplostraca</taxon>
        <taxon>Cladocera</taxon>
        <taxon>Anomopoda</taxon>
        <taxon>Daphniidae</taxon>
        <taxon>Daphnia</taxon>
    </lineage>
</organism>
<dbReference type="AlphaFoldDB" id="E9H2M6"/>
<reference evidence="6 7" key="1">
    <citation type="journal article" date="2011" name="Science">
        <title>The ecoresponsive genome of Daphnia pulex.</title>
        <authorList>
            <person name="Colbourne J.K."/>
            <person name="Pfrender M.E."/>
            <person name="Gilbert D."/>
            <person name="Thomas W.K."/>
            <person name="Tucker A."/>
            <person name="Oakley T.H."/>
            <person name="Tokishita S."/>
            <person name="Aerts A."/>
            <person name="Arnold G.J."/>
            <person name="Basu M.K."/>
            <person name="Bauer D.J."/>
            <person name="Caceres C.E."/>
            <person name="Carmel L."/>
            <person name="Casola C."/>
            <person name="Choi J.H."/>
            <person name="Detter J.C."/>
            <person name="Dong Q."/>
            <person name="Dusheyko S."/>
            <person name="Eads B.D."/>
            <person name="Frohlich T."/>
            <person name="Geiler-Samerotte K.A."/>
            <person name="Gerlach D."/>
            <person name="Hatcher P."/>
            <person name="Jogdeo S."/>
            <person name="Krijgsveld J."/>
            <person name="Kriventseva E.V."/>
            <person name="Kultz D."/>
            <person name="Laforsch C."/>
            <person name="Lindquist E."/>
            <person name="Lopez J."/>
            <person name="Manak J.R."/>
            <person name="Muller J."/>
            <person name="Pangilinan J."/>
            <person name="Patwardhan R.P."/>
            <person name="Pitluck S."/>
            <person name="Pritham E.J."/>
            <person name="Rechtsteiner A."/>
            <person name="Rho M."/>
            <person name="Rogozin I.B."/>
            <person name="Sakarya O."/>
            <person name="Salamov A."/>
            <person name="Schaack S."/>
            <person name="Shapiro H."/>
            <person name="Shiga Y."/>
            <person name="Skalitzky C."/>
            <person name="Smith Z."/>
            <person name="Souvorov A."/>
            <person name="Sung W."/>
            <person name="Tang Z."/>
            <person name="Tsuchiya D."/>
            <person name="Tu H."/>
            <person name="Vos H."/>
            <person name="Wang M."/>
            <person name="Wolf Y.I."/>
            <person name="Yamagata H."/>
            <person name="Yamada T."/>
            <person name="Ye Y."/>
            <person name="Shaw J.R."/>
            <person name="Andrews J."/>
            <person name="Crease T.J."/>
            <person name="Tang H."/>
            <person name="Lucas S.M."/>
            <person name="Robertson H.M."/>
            <person name="Bork P."/>
            <person name="Koonin E.V."/>
            <person name="Zdobnov E.M."/>
            <person name="Grigoriev I.V."/>
            <person name="Lynch M."/>
            <person name="Boore J.L."/>
        </authorList>
    </citation>
    <scope>NUCLEOTIDE SEQUENCE [LARGE SCALE GENOMIC DNA]</scope>
</reference>
<evidence type="ECO:0000313" key="7">
    <source>
        <dbReference type="Proteomes" id="UP000000305"/>
    </source>
</evidence>
<keyword evidence="2" id="KW-1208">Phospholipid metabolism</keyword>
<keyword evidence="1" id="KW-0444">Lipid biosynthesis</keyword>
<dbReference type="eggNOG" id="KOG4720">
    <property type="taxonomic scope" value="Eukaryota"/>
</dbReference>
<dbReference type="SUPFAM" id="SSF56112">
    <property type="entry name" value="Protein kinase-like (PK-like)"/>
    <property type="match status" value="1"/>
</dbReference>
<evidence type="ECO:0000256" key="2">
    <source>
        <dbReference type="ARBA" id="ARBA00023264"/>
    </source>
</evidence>
<dbReference type="PANTHER" id="PTHR22603:SF66">
    <property type="entry name" value="ETHANOLAMINE KINASE"/>
    <property type="match status" value="1"/>
</dbReference>
<keyword evidence="1" id="KW-0594">Phospholipid biosynthesis</keyword>
<dbReference type="Gene3D" id="3.30.200.20">
    <property type="entry name" value="Phosphorylase Kinase, domain 1"/>
    <property type="match status" value="1"/>
</dbReference>
<proteinExistence type="inferred from homology"/>
<dbReference type="CDD" id="cd05157">
    <property type="entry name" value="ETNK_euk"/>
    <property type="match status" value="1"/>
</dbReference>
<evidence type="ECO:0000256" key="3">
    <source>
        <dbReference type="ARBA" id="ARBA00037883"/>
    </source>
</evidence>
<evidence type="ECO:0000256" key="1">
    <source>
        <dbReference type="ARBA" id="ARBA00023209"/>
    </source>
</evidence>
<dbReference type="HOGENOM" id="CLU_012712_1_0_1"/>
<comment type="pathway">
    <text evidence="3">Phospholipid metabolism; phosphatidylethanolamine biosynthesis; phosphatidylethanolamine from ethanolamine: step 1/3.</text>
</comment>
<dbReference type="EMBL" id="GL732586">
    <property type="protein sequence ID" value="EFX73999.1"/>
    <property type="molecule type" value="Genomic_DNA"/>
</dbReference>
<dbReference type="InParanoid" id="E9H2M6"/>
<dbReference type="Proteomes" id="UP000000305">
    <property type="component" value="Unassembled WGS sequence"/>
</dbReference>
<keyword evidence="7" id="KW-1185">Reference proteome</keyword>
<dbReference type="KEGG" id="dpx:DAPPUDRAFT_215332"/>
<keyword evidence="1" id="KW-0443">Lipid metabolism</keyword>
<accession>E9H2M6</accession>
<comment type="similarity">
    <text evidence="4">Belongs to the choline/ethanolamine kinase family.</text>
</comment>
<dbReference type="EC" id="2.7.1.82" evidence="5"/>
<dbReference type="STRING" id="6669.E9H2M6"/>
<sequence length="348" mass="40579">MDVSTCKTVELPITIDKKDLINNLWELIFILKPQWDQSNVKHKIFSDGITNSLVGVFQINDKHNMILVRVFGENTEKIIDRNAELKNMKILHTLGFGPALYASFSNGLAYQYLPGEILTVKTCLNEKIYPKVAEKMAQFHLQYDNVKERLPTEERNSFGQSILWTKLMNFIKLCPEKYCSGDTSKDKLLEELKWLEGTLVHLNNHLVFCHNDLLLANILYDKDKNVIAFIDFEYAGPNYQAYDIANHFCEFSGVEDFNTSRYPDEEFRKNWVTCYLKTFCGGQDVGNETVQLLLHHIELFTLASHFFWGVWSLIQAANSSIDFDFEKYSSLRLNEYFKKKIFLRENQE</sequence>
<evidence type="ECO:0000256" key="4">
    <source>
        <dbReference type="ARBA" id="ARBA00038211"/>
    </source>
</evidence>
<protein>
    <recommendedName>
        <fullName evidence="5">ethanolamine kinase</fullName>
        <ecNumber evidence="5">2.7.1.82</ecNumber>
    </recommendedName>
</protein>
<evidence type="ECO:0000256" key="5">
    <source>
        <dbReference type="ARBA" id="ARBA00038874"/>
    </source>
</evidence>
<dbReference type="GO" id="GO:0006646">
    <property type="term" value="P:phosphatidylethanolamine biosynthetic process"/>
    <property type="evidence" value="ECO:0000318"/>
    <property type="project" value="GO_Central"/>
</dbReference>
<dbReference type="GO" id="GO:0005737">
    <property type="term" value="C:cytoplasm"/>
    <property type="evidence" value="ECO:0000318"/>
    <property type="project" value="GO_Central"/>
</dbReference>